<dbReference type="Pfam" id="PF12892">
    <property type="entry name" value="FctA"/>
    <property type="match status" value="2"/>
</dbReference>
<dbReference type="Gene3D" id="3.40.50.410">
    <property type="entry name" value="von Willebrand factor, type A domain"/>
    <property type="match status" value="1"/>
</dbReference>
<comment type="caution">
    <text evidence="4">The sequence shown here is derived from an EMBL/GenBank/DDBJ whole genome shotgun (WGS) entry which is preliminary data.</text>
</comment>
<dbReference type="PROSITE" id="PS50234">
    <property type="entry name" value="VWFA"/>
    <property type="match status" value="1"/>
</dbReference>
<dbReference type="InterPro" id="IPR010221">
    <property type="entry name" value="VCBS_dom"/>
</dbReference>
<evidence type="ECO:0000256" key="1">
    <source>
        <dbReference type="SAM" id="MobiDB-lite"/>
    </source>
</evidence>
<feature type="region of interest" description="Disordered" evidence="1">
    <location>
        <begin position="797"/>
        <end position="834"/>
    </location>
</feature>
<dbReference type="Pfam" id="PF00092">
    <property type="entry name" value="VWA"/>
    <property type="match status" value="1"/>
</dbReference>
<evidence type="ECO:0000313" key="4">
    <source>
        <dbReference type="EMBL" id="NEH11338.1"/>
    </source>
</evidence>
<dbReference type="InterPro" id="IPR055384">
    <property type="entry name" value="DUF7604"/>
</dbReference>
<dbReference type="Proteomes" id="UP000475155">
    <property type="component" value="Unassembled WGS sequence"/>
</dbReference>
<dbReference type="SUPFAM" id="SSF53300">
    <property type="entry name" value="vWA-like"/>
    <property type="match status" value="1"/>
</dbReference>
<feature type="domain" description="VWFA" evidence="3">
    <location>
        <begin position="96"/>
        <end position="297"/>
    </location>
</feature>
<dbReference type="Gene3D" id="2.60.40.3050">
    <property type="match status" value="2"/>
</dbReference>
<proteinExistence type="predicted"/>
<reference evidence="4 5" key="1">
    <citation type="submission" date="2019-10" db="EMBL/GenBank/DDBJ databases">
        <title>Bifidobacterium from non-human primates.</title>
        <authorList>
            <person name="Modesto M."/>
        </authorList>
    </citation>
    <scope>NUCLEOTIDE SEQUENCE [LARGE SCALE GENOMIC DNA]</scope>
    <source>
        <strain evidence="4 5">SMA1</strain>
    </source>
</reference>
<sequence length="863" mass="90685">MHEGRMNMSPLRTHAEKRGLRGIAKAAVAAVVSIATFGTMAIAGASVASATETTATLPQPESSKTVTPNGDGTYTMKLSVTGNTAEDSTVKTTPADIVLVVDKSNSMKGERFDTAKTAATGLAKKLLTADNAKANAVRMSVVTFETTAQNATAWTTNAGAVSAAIGVQPSYNGGNRGGTNWDDALEKANAISARPEATKYIVFLSDGLPTFRNGRQCTGPFWQQQCTDISGNGQDDRDGLNYDAALAEAKQRGNAVLYSVSADRDANARMDDLAREARGTFFDGSDSAKLNDAFDSIFKKITTSAAYRNVVIKDALSDYVTFADTNADGTPKFTATKDGKAWAAAPAPTVEGKNITWNLGSANLDTVKYELSVTLKPTQAAYDKAVENGGKSTLPSNDDATVSYDVVTSVNDKETVKSGTPFPLPHGNITVPVSKVTIQKEWKGDGPKSDVTVGLYKNGAKYKDVTLNEAGNWTKDVIVPAGLDTYTWSVKESTVPEGYTAAISDGKQFAAGEADFVAITVTNTYSVKPATLSGKDNLKGTKTFTGRADDKWLDTDKFAFTLDANNDDTAAAVEAGDVTLPKDTTVTVDKTAADGAFNFGDITFAKAGDYSFKISEVKGDIPGVTYDTHAYVVNVKVTDNGKGQLEAVATPGTASSEFKNTYAVTGDVTSDPLTAKKTLTGTKLTDQQFAFTAASDDEDAPKFQHPTAKNDADGNVNFGTVTFDKAGTYVYKVAETNDAQKNVKYDDTTYTVTYTVADDTKGGLTIEKTAIEKVAADGTKTAADAIAFVNHTSIPATPLTPAKPVEKPSKPAEKPTTPAAKPQAEPKTPAKQLGRTGAAVAGIAVFAAIAAIAGAAIVRRRKA</sequence>
<name>A0ABX0C864_9BIFI</name>
<feature type="compositionally biased region" description="Polar residues" evidence="1">
    <location>
        <begin position="57"/>
        <end position="71"/>
    </location>
</feature>
<dbReference type="Pfam" id="PF24558">
    <property type="entry name" value="DUF7604"/>
    <property type="match status" value="1"/>
</dbReference>
<keyword evidence="2" id="KW-0812">Transmembrane</keyword>
<feature type="compositionally biased region" description="Basic and acidic residues" evidence="1">
    <location>
        <begin position="804"/>
        <end position="813"/>
    </location>
</feature>
<dbReference type="InterPro" id="IPR038174">
    <property type="entry name" value="Strep_pil_link_sf"/>
</dbReference>
<evidence type="ECO:0000256" key="2">
    <source>
        <dbReference type="SAM" id="Phobius"/>
    </source>
</evidence>
<evidence type="ECO:0000259" key="3">
    <source>
        <dbReference type="PROSITE" id="PS50234"/>
    </source>
</evidence>
<dbReference type="Gene3D" id="2.60.40.1140">
    <property type="entry name" value="Collagen-binding surface protein Cna, B-type domain"/>
    <property type="match status" value="1"/>
</dbReference>
<dbReference type="NCBIfam" id="TIGR03786">
    <property type="entry name" value="strep_pil_rpt"/>
    <property type="match status" value="2"/>
</dbReference>
<feature type="compositionally biased region" description="Low complexity" evidence="1">
    <location>
        <begin position="814"/>
        <end position="834"/>
    </location>
</feature>
<dbReference type="CDD" id="cd00198">
    <property type="entry name" value="vWFA"/>
    <property type="match status" value="1"/>
</dbReference>
<dbReference type="InterPro" id="IPR002035">
    <property type="entry name" value="VWF_A"/>
</dbReference>
<gene>
    <name evidence="4" type="ORF">GFD18_04405</name>
</gene>
<accession>A0ABX0C864</accession>
<organism evidence="4 5">
    <name type="scientific">Bifidobacterium saimiriisciurei</name>
    <dbReference type="NCBI Taxonomy" id="2661627"/>
    <lineage>
        <taxon>Bacteria</taxon>
        <taxon>Bacillati</taxon>
        <taxon>Actinomycetota</taxon>
        <taxon>Actinomycetes</taxon>
        <taxon>Bifidobacteriales</taxon>
        <taxon>Bifidobacteriaceae</taxon>
        <taxon>Bifidobacterium</taxon>
    </lineage>
</organism>
<dbReference type="NCBIfam" id="TIGR01965">
    <property type="entry name" value="VCBS_repeat"/>
    <property type="match status" value="1"/>
</dbReference>
<dbReference type="InterPro" id="IPR022464">
    <property type="entry name" value="Strep_pil_isopept_link"/>
</dbReference>
<keyword evidence="5" id="KW-1185">Reference proteome</keyword>
<dbReference type="EMBL" id="WHZU01000005">
    <property type="protein sequence ID" value="NEH11338.1"/>
    <property type="molecule type" value="Genomic_DNA"/>
</dbReference>
<protein>
    <submittedName>
        <fullName evidence="4">VWA domain-containing protein</fullName>
    </submittedName>
</protein>
<feature type="region of interest" description="Disordered" evidence="1">
    <location>
        <begin position="52"/>
        <end position="71"/>
    </location>
</feature>
<keyword evidence="2" id="KW-1133">Transmembrane helix</keyword>
<keyword evidence="2" id="KW-0472">Membrane</keyword>
<evidence type="ECO:0000313" key="5">
    <source>
        <dbReference type="Proteomes" id="UP000475155"/>
    </source>
</evidence>
<dbReference type="SUPFAM" id="SSF49478">
    <property type="entry name" value="Cna protein B-type domain"/>
    <property type="match status" value="1"/>
</dbReference>
<dbReference type="SMART" id="SM00327">
    <property type="entry name" value="VWA"/>
    <property type="match status" value="1"/>
</dbReference>
<feature type="transmembrane region" description="Helical" evidence="2">
    <location>
        <begin position="837"/>
        <end position="858"/>
    </location>
</feature>
<dbReference type="InterPro" id="IPR036465">
    <property type="entry name" value="vWFA_dom_sf"/>
</dbReference>